<reference evidence="4 5" key="1">
    <citation type="submission" date="2024-01" db="EMBL/GenBank/DDBJ databases">
        <title>The genome of the rayed Mediterranean limpet Patella caerulea (Linnaeus, 1758).</title>
        <authorList>
            <person name="Anh-Thu Weber A."/>
            <person name="Halstead-Nussloch G."/>
        </authorList>
    </citation>
    <scope>NUCLEOTIDE SEQUENCE [LARGE SCALE GENOMIC DNA]</scope>
    <source>
        <strain evidence="4">AATW-2023a</strain>
        <tissue evidence="4">Whole specimen</tissue>
    </source>
</reference>
<sequence>MAGQIGNIESFNENIETWESYSERFEQYLVVNRVPGERKVSALISSVGPTTYSLQRDLTCPEKPSTKTYNELLRLLRNHHSPPPNLITERCRFHSRFQEEGESVLEFVAALRKLSEHCNFGETLSETIRDRLVCGLRNTHIQKRLLSHSDPYLTLNRTIEISVAMETAGKDTLELQARYGRPVKQPEESNQVNRFKQSDTRQRHNNCSTTSQSLQSRRQSDGQRETQNPCSRCLGINHSQENCPYLDTKCLKCHKKGHLARACRTGKSSKYRFKNHRRMNNLGEDNLTATIYQSLKYIQ</sequence>
<evidence type="ECO:0000256" key="2">
    <source>
        <dbReference type="SAM" id="MobiDB-lite"/>
    </source>
</evidence>
<dbReference type="PROSITE" id="PS50158">
    <property type="entry name" value="ZF_CCHC"/>
    <property type="match status" value="1"/>
</dbReference>
<dbReference type="InterPro" id="IPR001878">
    <property type="entry name" value="Znf_CCHC"/>
</dbReference>
<dbReference type="Proteomes" id="UP001347796">
    <property type="component" value="Unassembled WGS sequence"/>
</dbReference>
<name>A0AAN8J8M2_PATCE</name>
<dbReference type="EMBL" id="JAZGQO010000013">
    <property type="protein sequence ID" value="KAK6171970.1"/>
    <property type="molecule type" value="Genomic_DNA"/>
</dbReference>
<dbReference type="PANTHER" id="PTHR33198:SF19">
    <property type="entry name" value="CCHC-TYPE DOMAIN-CONTAINING PROTEIN"/>
    <property type="match status" value="1"/>
</dbReference>
<dbReference type="GO" id="GO:0008270">
    <property type="term" value="F:zinc ion binding"/>
    <property type="evidence" value="ECO:0007669"/>
    <property type="project" value="UniProtKB-KW"/>
</dbReference>
<dbReference type="SMART" id="SM00343">
    <property type="entry name" value="ZnF_C2HC"/>
    <property type="match status" value="2"/>
</dbReference>
<evidence type="ECO:0000313" key="4">
    <source>
        <dbReference type="EMBL" id="KAK6171970.1"/>
    </source>
</evidence>
<evidence type="ECO:0000313" key="5">
    <source>
        <dbReference type="Proteomes" id="UP001347796"/>
    </source>
</evidence>
<accession>A0AAN8J8M2</accession>
<feature type="compositionally biased region" description="Low complexity" evidence="2">
    <location>
        <begin position="208"/>
        <end position="217"/>
    </location>
</feature>
<evidence type="ECO:0000259" key="3">
    <source>
        <dbReference type="PROSITE" id="PS50158"/>
    </source>
</evidence>
<evidence type="ECO:0000256" key="1">
    <source>
        <dbReference type="PROSITE-ProRule" id="PRU00047"/>
    </source>
</evidence>
<dbReference type="GO" id="GO:0003676">
    <property type="term" value="F:nucleic acid binding"/>
    <property type="evidence" value="ECO:0007669"/>
    <property type="project" value="InterPro"/>
</dbReference>
<dbReference type="InterPro" id="IPR036875">
    <property type="entry name" value="Znf_CCHC_sf"/>
</dbReference>
<comment type="caution">
    <text evidence="4">The sequence shown here is derived from an EMBL/GenBank/DDBJ whole genome shotgun (WGS) entry which is preliminary data.</text>
</comment>
<dbReference type="AlphaFoldDB" id="A0AAN8J8M2"/>
<keyword evidence="1" id="KW-0479">Metal-binding</keyword>
<dbReference type="PANTHER" id="PTHR33198">
    <property type="entry name" value="ANK_REP_REGION DOMAIN-CONTAINING PROTEIN-RELATED"/>
    <property type="match status" value="1"/>
</dbReference>
<protein>
    <recommendedName>
        <fullName evidence="3">CCHC-type domain-containing protein</fullName>
    </recommendedName>
</protein>
<keyword evidence="1" id="KW-0863">Zinc-finger</keyword>
<organism evidence="4 5">
    <name type="scientific">Patella caerulea</name>
    <name type="common">Rayed Mediterranean limpet</name>
    <dbReference type="NCBI Taxonomy" id="87958"/>
    <lineage>
        <taxon>Eukaryota</taxon>
        <taxon>Metazoa</taxon>
        <taxon>Spiralia</taxon>
        <taxon>Lophotrochozoa</taxon>
        <taxon>Mollusca</taxon>
        <taxon>Gastropoda</taxon>
        <taxon>Patellogastropoda</taxon>
        <taxon>Patelloidea</taxon>
        <taxon>Patellidae</taxon>
        <taxon>Patella</taxon>
    </lineage>
</organism>
<feature type="domain" description="CCHC-type" evidence="3">
    <location>
        <begin position="249"/>
        <end position="264"/>
    </location>
</feature>
<dbReference type="SUPFAM" id="SSF57756">
    <property type="entry name" value="Retrovirus zinc finger-like domains"/>
    <property type="match status" value="1"/>
</dbReference>
<feature type="region of interest" description="Disordered" evidence="2">
    <location>
        <begin position="182"/>
        <end position="229"/>
    </location>
</feature>
<keyword evidence="1" id="KW-0862">Zinc</keyword>
<keyword evidence="5" id="KW-1185">Reference proteome</keyword>
<gene>
    <name evidence="4" type="ORF">SNE40_018386</name>
</gene>
<dbReference type="Gene3D" id="4.10.60.10">
    <property type="entry name" value="Zinc finger, CCHC-type"/>
    <property type="match status" value="1"/>
</dbReference>
<proteinExistence type="predicted"/>